<dbReference type="AlphaFoldDB" id="A0A855WXU3"/>
<dbReference type="SMART" id="SM00382">
    <property type="entry name" value="AAA"/>
    <property type="match status" value="1"/>
</dbReference>
<evidence type="ECO:0000259" key="4">
    <source>
        <dbReference type="PROSITE" id="PS50893"/>
    </source>
</evidence>
<dbReference type="GO" id="GO:0016887">
    <property type="term" value="F:ATP hydrolysis activity"/>
    <property type="evidence" value="ECO:0007669"/>
    <property type="project" value="InterPro"/>
</dbReference>
<dbReference type="GO" id="GO:0005524">
    <property type="term" value="F:ATP binding"/>
    <property type="evidence" value="ECO:0007669"/>
    <property type="project" value="UniProtKB-KW"/>
</dbReference>
<evidence type="ECO:0000256" key="1">
    <source>
        <dbReference type="ARBA" id="ARBA00022448"/>
    </source>
</evidence>
<dbReference type="InterPro" id="IPR003593">
    <property type="entry name" value="AAA+_ATPase"/>
</dbReference>
<accession>A0A855WXU3</accession>
<dbReference type="PROSITE" id="PS50893">
    <property type="entry name" value="ABC_TRANSPORTER_2"/>
    <property type="match status" value="1"/>
</dbReference>
<feature type="domain" description="ABC transporter" evidence="4">
    <location>
        <begin position="2"/>
        <end position="241"/>
    </location>
</feature>
<dbReference type="InterPro" id="IPR017871">
    <property type="entry name" value="ABC_transporter-like_CS"/>
</dbReference>
<proteinExistence type="predicted"/>
<dbReference type="Pfam" id="PF00005">
    <property type="entry name" value="ABC_tran"/>
    <property type="match status" value="1"/>
</dbReference>
<dbReference type="PANTHER" id="PTHR43023">
    <property type="entry name" value="PROTEIN TRIGALACTOSYLDIACYLGLYCEROL 3, CHLOROPLASTIC"/>
    <property type="match status" value="1"/>
</dbReference>
<dbReference type="InterPro" id="IPR003439">
    <property type="entry name" value="ABC_transporter-like_ATP-bd"/>
</dbReference>
<evidence type="ECO:0000256" key="3">
    <source>
        <dbReference type="ARBA" id="ARBA00022840"/>
    </source>
</evidence>
<keyword evidence="2" id="KW-0547">Nucleotide-binding</keyword>
<dbReference type="InterPro" id="IPR027417">
    <property type="entry name" value="P-loop_NTPase"/>
</dbReference>
<organism evidence="5 6">
    <name type="scientific">candidate division GN15 bacterium</name>
    <dbReference type="NCBI Taxonomy" id="2072418"/>
    <lineage>
        <taxon>Bacteria</taxon>
        <taxon>candidate division GN15</taxon>
    </lineage>
</organism>
<dbReference type="EMBL" id="PQAP01000151">
    <property type="protein sequence ID" value="PWB70213.1"/>
    <property type="molecule type" value="Genomic_DNA"/>
</dbReference>
<evidence type="ECO:0000313" key="6">
    <source>
        <dbReference type="Proteomes" id="UP000250918"/>
    </source>
</evidence>
<keyword evidence="3 5" id="KW-0067">ATP-binding</keyword>
<gene>
    <name evidence="5" type="ORF">C3F09_09365</name>
</gene>
<reference evidence="5 6" key="1">
    <citation type="journal article" date="2018" name="ISME J.">
        <title>A methanotrophic archaeon couples anaerobic oxidation of methane to Fe(III) reduction.</title>
        <authorList>
            <person name="Cai C."/>
            <person name="Leu A.O."/>
            <person name="Xie G.J."/>
            <person name="Guo J."/>
            <person name="Feng Y."/>
            <person name="Zhao J.X."/>
            <person name="Tyson G.W."/>
            <person name="Yuan Z."/>
            <person name="Hu S."/>
        </authorList>
    </citation>
    <scope>NUCLEOTIDE SEQUENCE [LARGE SCALE GENOMIC DNA]</scope>
    <source>
        <strain evidence="5">FeB_12</strain>
    </source>
</reference>
<comment type="caution">
    <text evidence="5">The sequence shown here is derived from an EMBL/GenBank/DDBJ whole genome shotgun (WGS) entry which is preliminary data.</text>
</comment>
<evidence type="ECO:0000256" key="2">
    <source>
        <dbReference type="ARBA" id="ARBA00022741"/>
    </source>
</evidence>
<dbReference type="Gene3D" id="3.40.50.300">
    <property type="entry name" value="P-loop containing nucleotide triphosphate hydrolases"/>
    <property type="match status" value="1"/>
</dbReference>
<protein>
    <submittedName>
        <fullName evidence="5">ABC transporter ATP-binding protein</fullName>
    </submittedName>
</protein>
<name>A0A855WXU3_9BACT</name>
<evidence type="ECO:0000313" key="5">
    <source>
        <dbReference type="EMBL" id="PWB70213.1"/>
    </source>
</evidence>
<keyword evidence="1" id="KW-0813">Transport</keyword>
<dbReference type="Proteomes" id="UP000250918">
    <property type="component" value="Unassembled WGS sequence"/>
</dbReference>
<dbReference type="PANTHER" id="PTHR43023:SF6">
    <property type="entry name" value="INTERMEMBRANE PHOSPHOLIPID TRANSPORT SYSTEM ATP-BINDING PROTEIN MLAF"/>
    <property type="match status" value="1"/>
</dbReference>
<dbReference type="SUPFAM" id="SSF52540">
    <property type="entry name" value="P-loop containing nucleoside triphosphate hydrolases"/>
    <property type="match status" value="1"/>
</dbReference>
<sequence length="260" mass="29139">MIELQNVSFSYGEKPVLRDVSFKLEQDESVVIMGPSGSGKSTILRLILGLQCPQYGQVIIDGRNICAMRERDKQEIRKSIGMVFQDGALFDSMTVGENVGYYLIEHTDRTWEEIEGSVRQMLGFVGLDADDIIDKLPEQLSGGMQRRVAIGRALLSTDPKIMLYDEPTTGLDPQSTENVLELINKLTHERSISTIVVTHQIADAFNIADRFIVIHAGEKVFDGNLKELRDSTDERVAGFLAPFRNSFTGVAERDFLNTRH</sequence>
<dbReference type="PROSITE" id="PS00211">
    <property type="entry name" value="ABC_TRANSPORTER_1"/>
    <property type="match status" value="1"/>
</dbReference>